<comment type="subcellular location">
    <subcellularLocation>
        <location evidence="2">Cytoplasm</location>
    </subcellularLocation>
    <subcellularLocation>
        <location evidence="1">Nucleus</location>
    </subcellularLocation>
</comment>
<keyword evidence="4" id="KW-0963">Cytoplasm</keyword>
<evidence type="ECO:0000313" key="12">
    <source>
        <dbReference type="EMBL" id="TPX49037.1"/>
    </source>
</evidence>
<proteinExistence type="inferred from homology"/>
<evidence type="ECO:0000256" key="9">
    <source>
        <dbReference type="ARBA" id="ARBA00038126"/>
    </source>
</evidence>
<dbReference type="Proteomes" id="UP000317494">
    <property type="component" value="Unassembled WGS sequence"/>
</dbReference>
<name>A0A507DAS7_9FUNG</name>
<evidence type="ECO:0000256" key="5">
    <source>
        <dbReference type="ARBA" id="ARBA00022603"/>
    </source>
</evidence>
<dbReference type="GO" id="GO:0005737">
    <property type="term" value="C:cytoplasm"/>
    <property type="evidence" value="ECO:0007669"/>
    <property type="project" value="UniProtKB-SubCell"/>
</dbReference>
<comment type="caution">
    <text evidence="11">The sequence shown here is derived from an EMBL/GenBank/DDBJ whole genome shotgun (WGS) entry which is preliminary data.</text>
</comment>
<organism evidence="11 13">
    <name type="scientific">Synchytrium endobioticum</name>
    <dbReference type="NCBI Taxonomy" id="286115"/>
    <lineage>
        <taxon>Eukaryota</taxon>
        <taxon>Fungi</taxon>
        <taxon>Fungi incertae sedis</taxon>
        <taxon>Chytridiomycota</taxon>
        <taxon>Chytridiomycota incertae sedis</taxon>
        <taxon>Chytridiomycetes</taxon>
        <taxon>Synchytriales</taxon>
        <taxon>Synchytriaceae</taxon>
        <taxon>Synchytrium</taxon>
    </lineage>
</organism>
<dbReference type="EMBL" id="QEAM01000041">
    <property type="protein sequence ID" value="TPX49037.1"/>
    <property type="molecule type" value="Genomic_DNA"/>
</dbReference>
<feature type="compositionally biased region" description="Polar residues" evidence="10">
    <location>
        <begin position="19"/>
        <end position="31"/>
    </location>
</feature>
<dbReference type="InterPro" id="IPR029063">
    <property type="entry name" value="SAM-dependent_MTases_sf"/>
</dbReference>
<evidence type="ECO:0000256" key="6">
    <source>
        <dbReference type="ARBA" id="ARBA00022679"/>
    </source>
</evidence>
<sequence>MFRFNFQVDDDEDGDINMAHSTEPTPSDTTIQPPPRHRVRAKHISPPSDPITVHGTLLELTPNTSFFQRDHPDLRSTMKELSRSSSWIQRSLDGADLISGLYEGGFKTWEGTSDLIKLFETEIEDSWWYHKSVLELGCGQGLPGIYCLQRGSDVTFQDYNEEVIYHLTMPNILLNQQFYVTPPKRLILCASPSSMQNASFVSGDWSRVKRLFDEGGKKYDVILTAETVYNDESHVPLFEILKSALKADGTIFLAAKSNYFGCSGDLASFLQLVDEDGSMKWETVHVVTKTVRREVIRLTFVNQHISS</sequence>
<keyword evidence="5" id="KW-0489">Methyltransferase</keyword>
<evidence type="ECO:0000256" key="3">
    <source>
        <dbReference type="ARBA" id="ARBA00012533"/>
    </source>
</evidence>
<dbReference type="AlphaFoldDB" id="A0A507DAS7"/>
<dbReference type="InterPro" id="IPR019410">
    <property type="entry name" value="Methyltransf_16"/>
</dbReference>
<evidence type="ECO:0000256" key="10">
    <source>
        <dbReference type="SAM" id="MobiDB-lite"/>
    </source>
</evidence>
<dbReference type="EC" id="2.1.1.85" evidence="3"/>
<dbReference type="GO" id="GO:0032259">
    <property type="term" value="P:methylation"/>
    <property type="evidence" value="ECO:0007669"/>
    <property type="project" value="UniProtKB-KW"/>
</dbReference>
<evidence type="ECO:0000256" key="4">
    <source>
        <dbReference type="ARBA" id="ARBA00022490"/>
    </source>
</evidence>
<evidence type="ECO:0000313" key="11">
    <source>
        <dbReference type="EMBL" id="TPX48477.1"/>
    </source>
</evidence>
<keyword evidence="6" id="KW-0808">Transferase</keyword>
<dbReference type="Proteomes" id="UP000320475">
    <property type="component" value="Unassembled WGS sequence"/>
</dbReference>
<dbReference type="Gene3D" id="3.40.50.150">
    <property type="entry name" value="Vaccinia Virus protein VP39"/>
    <property type="match status" value="1"/>
</dbReference>
<reference evidence="13 14" key="1">
    <citation type="journal article" date="2019" name="Sci. Rep.">
        <title>Comparative genomics of chytrid fungi reveal insights into the obligate biotrophic and pathogenic lifestyle of Synchytrium endobioticum.</title>
        <authorList>
            <person name="van de Vossenberg B.T.L.H."/>
            <person name="Warris S."/>
            <person name="Nguyen H.D.T."/>
            <person name="van Gent-Pelzer M.P.E."/>
            <person name="Joly D.L."/>
            <person name="van de Geest H.C."/>
            <person name="Bonants P.J.M."/>
            <person name="Smith D.S."/>
            <person name="Levesque C.A."/>
            <person name="van der Lee T.A.J."/>
        </authorList>
    </citation>
    <scope>NUCLEOTIDE SEQUENCE [LARGE SCALE GENOMIC DNA]</scope>
    <source>
        <strain evidence="12 14">LEV6574</strain>
        <strain evidence="11 13">MB42</strain>
    </source>
</reference>
<evidence type="ECO:0000256" key="2">
    <source>
        <dbReference type="ARBA" id="ARBA00004496"/>
    </source>
</evidence>
<evidence type="ECO:0000256" key="8">
    <source>
        <dbReference type="ARBA" id="ARBA00023242"/>
    </source>
</evidence>
<dbReference type="Pfam" id="PF10294">
    <property type="entry name" value="Methyltransf_16"/>
    <property type="match status" value="1"/>
</dbReference>
<dbReference type="VEuPathDB" id="FungiDB:SeMB42_g02973"/>
<dbReference type="OrthoDB" id="1723750at2759"/>
<dbReference type="EMBL" id="QEAN01000099">
    <property type="protein sequence ID" value="TPX48477.1"/>
    <property type="molecule type" value="Genomic_DNA"/>
</dbReference>
<evidence type="ECO:0000313" key="14">
    <source>
        <dbReference type="Proteomes" id="UP000320475"/>
    </source>
</evidence>
<dbReference type="PANTHER" id="PTHR14614">
    <property type="entry name" value="HEPATOCELLULAR CARCINOMA-ASSOCIATED ANTIGEN"/>
    <property type="match status" value="1"/>
</dbReference>
<feature type="region of interest" description="Disordered" evidence="10">
    <location>
        <begin position="1"/>
        <end position="46"/>
    </location>
</feature>
<dbReference type="SUPFAM" id="SSF53335">
    <property type="entry name" value="S-adenosyl-L-methionine-dependent methyltransferases"/>
    <property type="match status" value="1"/>
</dbReference>
<evidence type="ECO:0000313" key="13">
    <source>
        <dbReference type="Proteomes" id="UP000317494"/>
    </source>
</evidence>
<keyword evidence="13" id="KW-1185">Reference proteome</keyword>
<protein>
    <recommendedName>
        <fullName evidence="3">protein-histidine N-methyltransferase</fullName>
        <ecNumber evidence="3">2.1.1.85</ecNumber>
    </recommendedName>
</protein>
<dbReference type="STRING" id="286115.A0A507DAS7"/>
<evidence type="ECO:0000256" key="7">
    <source>
        <dbReference type="ARBA" id="ARBA00022691"/>
    </source>
</evidence>
<dbReference type="PANTHER" id="PTHR14614:SF39">
    <property type="entry name" value="HISTIDINE PROTEIN METHYLTRANSFERASE 1 HOMOLOG"/>
    <property type="match status" value="1"/>
</dbReference>
<gene>
    <name evidence="12" type="ORF">SeLEV6574_g01715</name>
    <name evidence="11" type="ORF">SeMB42_g02973</name>
</gene>
<evidence type="ECO:0000256" key="1">
    <source>
        <dbReference type="ARBA" id="ARBA00004123"/>
    </source>
</evidence>
<keyword evidence="8" id="KW-0539">Nucleus</keyword>
<dbReference type="GO" id="GO:0018064">
    <property type="term" value="F:protein-L-histidine N-tele-methyltransferase activity"/>
    <property type="evidence" value="ECO:0007669"/>
    <property type="project" value="UniProtKB-EC"/>
</dbReference>
<comment type="similarity">
    <text evidence="9">Belongs to the methyltransferase superfamily. METTL18 family.</text>
</comment>
<accession>A0A507DAS7</accession>
<dbReference type="GO" id="GO:0005634">
    <property type="term" value="C:nucleus"/>
    <property type="evidence" value="ECO:0007669"/>
    <property type="project" value="UniProtKB-SubCell"/>
</dbReference>
<keyword evidence="7" id="KW-0949">S-adenosyl-L-methionine</keyword>